<evidence type="ECO:0000256" key="1">
    <source>
        <dbReference type="SAM" id="Phobius"/>
    </source>
</evidence>
<protein>
    <submittedName>
        <fullName evidence="2">Uncharacterized protein</fullName>
    </submittedName>
</protein>
<reference evidence="2 3" key="1">
    <citation type="submission" date="2020-08" db="EMBL/GenBank/DDBJ databases">
        <title>Whole genome shotgun sequence of Actinoplanes ianthinogenes NBRC 13996.</title>
        <authorList>
            <person name="Komaki H."/>
            <person name="Tamura T."/>
        </authorList>
    </citation>
    <scope>NUCLEOTIDE SEQUENCE [LARGE SCALE GENOMIC DNA]</scope>
    <source>
        <strain evidence="2 3">NBRC 13996</strain>
    </source>
</reference>
<keyword evidence="1" id="KW-1133">Transmembrane helix</keyword>
<proteinExistence type="predicted"/>
<sequence length="116" mass="11575">MTSAVITFWIITFCGASHGSTNFFQLASVPAPARIPPSPGSLVGVAFVVVAGRVVAVAAGCSVAVVVAAGALLAPAVVPVPVVVPVSVVLEPLEQAAVSARAPMATDVNRPARFNT</sequence>
<evidence type="ECO:0000313" key="3">
    <source>
        <dbReference type="Proteomes" id="UP000676967"/>
    </source>
</evidence>
<keyword evidence="1" id="KW-0812">Transmembrane</keyword>
<name>A0ABN6C598_9ACTN</name>
<keyword evidence="1" id="KW-0472">Membrane</keyword>
<dbReference type="Proteomes" id="UP000676967">
    <property type="component" value="Chromosome"/>
</dbReference>
<feature type="transmembrane region" description="Helical" evidence="1">
    <location>
        <begin position="43"/>
        <end position="73"/>
    </location>
</feature>
<dbReference type="EMBL" id="AP023356">
    <property type="protein sequence ID" value="BCJ39504.1"/>
    <property type="molecule type" value="Genomic_DNA"/>
</dbReference>
<gene>
    <name evidence="2" type="ORF">Aiant_01610</name>
</gene>
<accession>A0ABN6C598</accession>
<evidence type="ECO:0000313" key="2">
    <source>
        <dbReference type="EMBL" id="BCJ39504.1"/>
    </source>
</evidence>
<keyword evidence="3" id="KW-1185">Reference proteome</keyword>
<organism evidence="2 3">
    <name type="scientific">Actinoplanes ianthinogenes</name>
    <dbReference type="NCBI Taxonomy" id="122358"/>
    <lineage>
        <taxon>Bacteria</taxon>
        <taxon>Bacillati</taxon>
        <taxon>Actinomycetota</taxon>
        <taxon>Actinomycetes</taxon>
        <taxon>Micromonosporales</taxon>
        <taxon>Micromonosporaceae</taxon>
        <taxon>Actinoplanes</taxon>
    </lineage>
</organism>